<dbReference type="InterPro" id="IPR052155">
    <property type="entry name" value="Biofilm_reg_signaling"/>
</dbReference>
<protein>
    <recommendedName>
        <fullName evidence="6">Diguanylate cyclase/phosphodiesterase</fullName>
    </recommendedName>
</protein>
<dbReference type="InterPro" id="IPR035919">
    <property type="entry name" value="EAL_sf"/>
</dbReference>
<name>A0ABP8D001_9ACTN</name>
<dbReference type="CDD" id="cd01948">
    <property type="entry name" value="EAL"/>
    <property type="match status" value="1"/>
</dbReference>
<dbReference type="PROSITE" id="PS50887">
    <property type="entry name" value="GGDEF"/>
    <property type="match status" value="1"/>
</dbReference>
<evidence type="ECO:0000256" key="1">
    <source>
        <dbReference type="SAM" id="MobiDB-lite"/>
    </source>
</evidence>
<evidence type="ECO:0008006" key="6">
    <source>
        <dbReference type="Google" id="ProtNLM"/>
    </source>
</evidence>
<keyword evidence="5" id="KW-1185">Reference proteome</keyword>
<dbReference type="SUPFAM" id="SSF55073">
    <property type="entry name" value="Nucleotide cyclase"/>
    <property type="match status" value="1"/>
</dbReference>
<feature type="domain" description="EAL" evidence="2">
    <location>
        <begin position="429"/>
        <end position="769"/>
    </location>
</feature>
<evidence type="ECO:0000313" key="5">
    <source>
        <dbReference type="Proteomes" id="UP001500620"/>
    </source>
</evidence>
<dbReference type="InterPro" id="IPR000160">
    <property type="entry name" value="GGDEF_dom"/>
</dbReference>
<evidence type="ECO:0000259" key="2">
    <source>
        <dbReference type="PROSITE" id="PS50883"/>
    </source>
</evidence>
<sequence>MRRDAARAGRGWPRVIQEGDGRADTGRHGEVDERTTAFAVTQRDEVDEPAFAATQRDEVDEPAFAITQRDEVDEPAFAGTQHGEVDERIVAFAITQRGEMNEPAFAAMQHGEGDERIAAFAVTWERTLPAGTSFVRGGRARRRQLLEGFAARLVAAVRAAEFDRRDGYRVGQDMVLEALADPKILLASSQLLREQLLGAVGLRDARAASRLTELLDELAHGFATAMRTQVWVAAESLGRGERTAWRDRQRDLERQVHHALMHDPLTGLPNRAALIAMLGEGRHHRAARRALCIVNLRRFGAVNQLLGHDAGDRLLVGIAQRLATFAAERGDELAHLGGDTFVLVMTGVSGADEAVKAADAVLRALPASWPVDGHDVPVSGRAGVVESAAGAASPDELLRQASMALDWARHDGSAWAVYNSGRATAHLRRHQRAHALPEALAAGAVTAAFQPIVRLHDHAIVGMHALPRWAHPATGPVPEAELLRLAEQSGLLVPLGHRLLAEACARAARWRLDDTGPLDRASRRLGAAGPQDRATRWQAGPGAVEDPAAQWHCDGPGDGATLWPGDAAEDWRTGEAGKYLWRAGQQDPHDERAGRWQPGDGAPIVTLDVAEAQLRHPDFADTVIDILRETGLAPGRLHLAVPEHALHDPTDAAAFALDGLDRAGVRIAVTQVGIGHANLTATPVHSVRLEPQLISGLDPNEPAHRSNLSMATWLISMFHDLSISVTATGVDHRGQTTALQLLDCDHGLGRALGKPMTADAADILFGLPQAN</sequence>
<dbReference type="PROSITE" id="PS50883">
    <property type="entry name" value="EAL"/>
    <property type="match status" value="1"/>
</dbReference>
<dbReference type="InterPro" id="IPR029787">
    <property type="entry name" value="Nucleotide_cyclase"/>
</dbReference>
<feature type="compositionally biased region" description="Basic and acidic residues" evidence="1">
    <location>
        <begin position="17"/>
        <end position="29"/>
    </location>
</feature>
<dbReference type="PANTHER" id="PTHR44757">
    <property type="entry name" value="DIGUANYLATE CYCLASE DGCP"/>
    <property type="match status" value="1"/>
</dbReference>
<dbReference type="Pfam" id="PF00563">
    <property type="entry name" value="EAL"/>
    <property type="match status" value="2"/>
</dbReference>
<dbReference type="PANTHER" id="PTHR44757:SF2">
    <property type="entry name" value="BIOFILM ARCHITECTURE MAINTENANCE PROTEIN MBAA"/>
    <property type="match status" value="1"/>
</dbReference>
<feature type="region of interest" description="Disordered" evidence="1">
    <location>
        <begin position="1"/>
        <end position="29"/>
    </location>
</feature>
<dbReference type="EMBL" id="BAABAT010000002">
    <property type="protein sequence ID" value="GAA4245472.1"/>
    <property type="molecule type" value="Genomic_DNA"/>
</dbReference>
<gene>
    <name evidence="4" type="ORF">GCM10022255_012990</name>
</gene>
<dbReference type="Proteomes" id="UP001500620">
    <property type="component" value="Unassembled WGS sequence"/>
</dbReference>
<accession>A0ABP8D001</accession>
<dbReference type="NCBIfam" id="TIGR00254">
    <property type="entry name" value="GGDEF"/>
    <property type="match status" value="1"/>
</dbReference>
<dbReference type="SMART" id="SM00052">
    <property type="entry name" value="EAL"/>
    <property type="match status" value="1"/>
</dbReference>
<dbReference type="Gene3D" id="3.20.20.450">
    <property type="entry name" value="EAL domain"/>
    <property type="match status" value="2"/>
</dbReference>
<dbReference type="Pfam" id="PF00990">
    <property type="entry name" value="GGDEF"/>
    <property type="match status" value="1"/>
</dbReference>
<dbReference type="InterPro" id="IPR001633">
    <property type="entry name" value="EAL_dom"/>
</dbReference>
<evidence type="ECO:0000259" key="3">
    <source>
        <dbReference type="PROSITE" id="PS50887"/>
    </source>
</evidence>
<dbReference type="InterPro" id="IPR043128">
    <property type="entry name" value="Rev_trsase/Diguanyl_cyclase"/>
</dbReference>
<reference evidence="5" key="1">
    <citation type="journal article" date="2019" name="Int. J. Syst. Evol. Microbiol.">
        <title>The Global Catalogue of Microorganisms (GCM) 10K type strain sequencing project: providing services to taxonomists for standard genome sequencing and annotation.</title>
        <authorList>
            <consortium name="The Broad Institute Genomics Platform"/>
            <consortium name="The Broad Institute Genome Sequencing Center for Infectious Disease"/>
            <person name="Wu L."/>
            <person name="Ma J."/>
        </authorList>
    </citation>
    <scope>NUCLEOTIDE SEQUENCE [LARGE SCALE GENOMIC DNA]</scope>
    <source>
        <strain evidence="5">JCM 17441</strain>
    </source>
</reference>
<dbReference type="SUPFAM" id="SSF141868">
    <property type="entry name" value="EAL domain-like"/>
    <property type="match status" value="2"/>
</dbReference>
<feature type="domain" description="GGDEF" evidence="3">
    <location>
        <begin position="287"/>
        <end position="420"/>
    </location>
</feature>
<organism evidence="4 5">
    <name type="scientific">Dactylosporangium darangshiense</name>
    <dbReference type="NCBI Taxonomy" id="579108"/>
    <lineage>
        <taxon>Bacteria</taxon>
        <taxon>Bacillati</taxon>
        <taxon>Actinomycetota</taxon>
        <taxon>Actinomycetes</taxon>
        <taxon>Micromonosporales</taxon>
        <taxon>Micromonosporaceae</taxon>
        <taxon>Dactylosporangium</taxon>
    </lineage>
</organism>
<dbReference type="CDD" id="cd01949">
    <property type="entry name" value="GGDEF"/>
    <property type="match status" value="1"/>
</dbReference>
<dbReference type="SMART" id="SM00267">
    <property type="entry name" value="GGDEF"/>
    <property type="match status" value="1"/>
</dbReference>
<evidence type="ECO:0000313" key="4">
    <source>
        <dbReference type="EMBL" id="GAA4245472.1"/>
    </source>
</evidence>
<proteinExistence type="predicted"/>
<dbReference type="Gene3D" id="3.30.70.270">
    <property type="match status" value="1"/>
</dbReference>
<comment type="caution">
    <text evidence="4">The sequence shown here is derived from an EMBL/GenBank/DDBJ whole genome shotgun (WGS) entry which is preliminary data.</text>
</comment>